<dbReference type="Pfam" id="PF11316">
    <property type="entry name" value="Rhamno_transf"/>
    <property type="match status" value="1"/>
</dbReference>
<dbReference type="InterPro" id="IPR021466">
    <property type="entry name" value="Put_rhamnosyl_transferase"/>
</dbReference>
<organism evidence="1 2">
    <name type="scientific">Cognatishimia maritima</name>
    <dbReference type="NCBI Taxonomy" id="870908"/>
    <lineage>
        <taxon>Bacteria</taxon>
        <taxon>Pseudomonadati</taxon>
        <taxon>Pseudomonadota</taxon>
        <taxon>Alphaproteobacteria</taxon>
        <taxon>Rhodobacterales</taxon>
        <taxon>Paracoccaceae</taxon>
        <taxon>Cognatishimia</taxon>
    </lineage>
</organism>
<dbReference type="AlphaFoldDB" id="A0A1M5MSN0"/>
<evidence type="ECO:0000313" key="2">
    <source>
        <dbReference type="Proteomes" id="UP000184211"/>
    </source>
</evidence>
<dbReference type="RefSeq" id="WP_341349536.1">
    <property type="nucleotide sequence ID" value="NZ_FQWM01000002.1"/>
</dbReference>
<dbReference type="Proteomes" id="UP000184211">
    <property type="component" value="Unassembled WGS sequence"/>
</dbReference>
<protein>
    <submittedName>
        <fullName evidence="1">Putative rhamnosyl transferase</fullName>
    </submittedName>
</protein>
<reference evidence="2" key="1">
    <citation type="submission" date="2016-11" db="EMBL/GenBank/DDBJ databases">
        <authorList>
            <person name="Varghese N."/>
            <person name="Submissions S."/>
        </authorList>
    </citation>
    <scope>NUCLEOTIDE SEQUENCE [LARGE SCALE GENOMIC DNA]</scope>
    <source>
        <strain evidence="2">DSM 28223</strain>
    </source>
</reference>
<dbReference type="GO" id="GO:0016740">
    <property type="term" value="F:transferase activity"/>
    <property type="evidence" value="ECO:0007669"/>
    <property type="project" value="UniProtKB-KW"/>
</dbReference>
<keyword evidence="1" id="KW-0808">Transferase</keyword>
<dbReference type="STRING" id="870908.SAMN04488044_1320"/>
<accession>A0A1M5MSN0</accession>
<dbReference type="EMBL" id="FQWM01000002">
    <property type="protein sequence ID" value="SHG80281.1"/>
    <property type="molecule type" value="Genomic_DNA"/>
</dbReference>
<sequence length="273" mass="30641">MRASDMQVIGLCRFSYPALGGFQVEHETIDERRAFLYAPARMEERLRTFETIALPGLKAQTDPKFDFLIVVGTCLPAAYRARLEAMIADMPQAKIVAEEPAQHRPIMKKIINRHLRDGATLPSLQFRHDDDDAVAVNFVQRFREAADDSSGLLAKHAMVAIDFNRGFTAEATPEGIMATPSFMPYYGVALGMAVAPFEKKTIMNFNHTKLNQAMPTVTYSDEDMFLRGHNAFNDSRQKANVKQVALAPLDRAGEAHFKARFAIDNDQIRRSFA</sequence>
<evidence type="ECO:0000313" key="1">
    <source>
        <dbReference type="EMBL" id="SHG80281.1"/>
    </source>
</evidence>
<gene>
    <name evidence="1" type="ORF">SAMN04488044_1320</name>
</gene>
<proteinExistence type="predicted"/>
<keyword evidence="2" id="KW-1185">Reference proteome</keyword>
<name>A0A1M5MSN0_9RHOB</name>